<evidence type="ECO:0000256" key="1">
    <source>
        <dbReference type="SAM" id="MobiDB-lite"/>
    </source>
</evidence>
<evidence type="ECO:0000313" key="3">
    <source>
        <dbReference type="EMBL" id="SUA75115.1"/>
    </source>
</evidence>
<keyword evidence="2" id="KW-1133">Transmembrane helix</keyword>
<name>A0A378YD00_9NOCA</name>
<feature type="transmembrane region" description="Helical" evidence="2">
    <location>
        <begin position="186"/>
        <end position="203"/>
    </location>
</feature>
<evidence type="ECO:0000256" key="2">
    <source>
        <dbReference type="SAM" id="Phobius"/>
    </source>
</evidence>
<accession>A0A378YD00</accession>
<dbReference type="OrthoDB" id="3406108at2"/>
<sequence>MTPPENDRGENVGDVAESAGGQPSESRLRRVLRWGLAVVIGLAGCSYSAWVLEFVLPVGIDPFTSFLSQLAERGAPFRGVFTTADTLTGAMLVVAAGGGLLLFPRRGYTTVGWVALGCFGAATIADAQAPLDPAAEVPAGESPLFPQLHQVHALTSTLAVFSIFVAMLAFTVAAFRYRQWPIVRHAGLWILVIGSAATAWLLIADNLPGDHGLGIAQRVQVGAMSLWLLALGAQVAAANRRATPPVGMVG</sequence>
<dbReference type="AlphaFoldDB" id="A0A378YD00"/>
<dbReference type="Proteomes" id="UP000255467">
    <property type="component" value="Unassembled WGS sequence"/>
</dbReference>
<dbReference type="STRING" id="1406858.GCA_000710895_00360"/>
<evidence type="ECO:0000313" key="4">
    <source>
        <dbReference type="Proteomes" id="UP000255467"/>
    </source>
</evidence>
<organism evidence="3 4">
    <name type="scientific">Nocardia otitidiscaviarum</name>
    <dbReference type="NCBI Taxonomy" id="1823"/>
    <lineage>
        <taxon>Bacteria</taxon>
        <taxon>Bacillati</taxon>
        <taxon>Actinomycetota</taxon>
        <taxon>Actinomycetes</taxon>
        <taxon>Mycobacteriales</taxon>
        <taxon>Nocardiaceae</taxon>
        <taxon>Nocardia</taxon>
    </lineage>
</organism>
<feature type="transmembrane region" description="Helical" evidence="2">
    <location>
        <begin position="80"/>
        <end position="103"/>
    </location>
</feature>
<gene>
    <name evidence="3" type="ORF">NCTC1934_01917</name>
</gene>
<keyword evidence="2" id="KW-0812">Transmembrane</keyword>
<dbReference type="RefSeq" id="WP_081592154.1">
    <property type="nucleotide sequence ID" value="NZ_UGRY01000002.1"/>
</dbReference>
<protein>
    <recommendedName>
        <fullName evidence="5">DUF998 domain-containing protein</fullName>
    </recommendedName>
</protein>
<keyword evidence="2" id="KW-0472">Membrane</keyword>
<dbReference type="EMBL" id="UGRY01000002">
    <property type="protein sequence ID" value="SUA75115.1"/>
    <property type="molecule type" value="Genomic_DNA"/>
</dbReference>
<feature type="region of interest" description="Disordered" evidence="1">
    <location>
        <begin position="1"/>
        <end position="22"/>
    </location>
</feature>
<dbReference type="InterPro" id="IPR009339">
    <property type="entry name" value="DUF998"/>
</dbReference>
<keyword evidence="4" id="KW-1185">Reference proteome</keyword>
<feature type="transmembrane region" description="Helical" evidence="2">
    <location>
        <begin position="215"/>
        <end position="238"/>
    </location>
</feature>
<reference evidence="3 4" key="1">
    <citation type="submission" date="2018-06" db="EMBL/GenBank/DDBJ databases">
        <authorList>
            <consortium name="Pathogen Informatics"/>
            <person name="Doyle S."/>
        </authorList>
    </citation>
    <scope>NUCLEOTIDE SEQUENCE [LARGE SCALE GENOMIC DNA]</scope>
    <source>
        <strain evidence="3 4">NCTC1934</strain>
    </source>
</reference>
<feature type="transmembrane region" description="Helical" evidence="2">
    <location>
        <begin position="34"/>
        <end position="60"/>
    </location>
</feature>
<proteinExistence type="predicted"/>
<evidence type="ECO:0008006" key="5">
    <source>
        <dbReference type="Google" id="ProtNLM"/>
    </source>
</evidence>
<feature type="compositionally biased region" description="Basic and acidic residues" evidence="1">
    <location>
        <begin position="1"/>
        <end position="11"/>
    </location>
</feature>
<feature type="transmembrane region" description="Helical" evidence="2">
    <location>
        <begin position="110"/>
        <end position="131"/>
    </location>
</feature>
<feature type="transmembrane region" description="Helical" evidence="2">
    <location>
        <begin position="151"/>
        <end position="174"/>
    </location>
</feature>
<dbReference type="Pfam" id="PF06197">
    <property type="entry name" value="DUF998"/>
    <property type="match status" value="1"/>
</dbReference>